<protein>
    <recommendedName>
        <fullName evidence="2">SWIM-type domain-containing protein</fullName>
    </recommendedName>
</protein>
<name>A0A0F8WPN8_9ZZZZ</name>
<sequence length="186" mass="20789">TNTDEDQTKSHKENTMNTIIAEAETTYNYDPRARKWIVANGAEIARFPAGNLGKHRAQLYALNQDRPDLAGLIHKIVGRNYDHKAIGMALKAAQILIDELLYSNGFVQSQSRPGILHQVTWSGIPKTYGCTCEAMQFCAISVDGVGWLCKHSLADHFADLLKIELPRQPIPFNGEPAVYDNDFIDF</sequence>
<dbReference type="EMBL" id="LAZR01063870">
    <property type="protein sequence ID" value="KKK58648.1"/>
    <property type="molecule type" value="Genomic_DNA"/>
</dbReference>
<reference evidence="1" key="1">
    <citation type="journal article" date="2015" name="Nature">
        <title>Complex archaea that bridge the gap between prokaryotes and eukaryotes.</title>
        <authorList>
            <person name="Spang A."/>
            <person name="Saw J.H."/>
            <person name="Jorgensen S.L."/>
            <person name="Zaremba-Niedzwiedzka K."/>
            <person name="Martijn J."/>
            <person name="Lind A.E."/>
            <person name="van Eijk R."/>
            <person name="Schleper C."/>
            <person name="Guy L."/>
            <person name="Ettema T.J."/>
        </authorList>
    </citation>
    <scope>NUCLEOTIDE SEQUENCE</scope>
</reference>
<gene>
    <name evidence="1" type="ORF">LCGC14_3042310</name>
</gene>
<proteinExistence type="predicted"/>
<feature type="non-terminal residue" evidence="1">
    <location>
        <position position="1"/>
    </location>
</feature>
<organism evidence="1">
    <name type="scientific">marine sediment metagenome</name>
    <dbReference type="NCBI Taxonomy" id="412755"/>
    <lineage>
        <taxon>unclassified sequences</taxon>
        <taxon>metagenomes</taxon>
        <taxon>ecological metagenomes</taxon>
    </lineage>
</organism>
<dbReference type="AlphaFoldDB" id="A0A0F8WPN8"/>
<evidence type="ECO:0000313" key="1">
    <source>
        <dbReference type="EMBL" id="KKK58648.1"/>
    </source>
</evidence>
<comment type="caution">
    <text evidence="1">The sequence shown here is derived from an EMBL/GenBank/DDBJ whole genome shotgun (WGS) entry which is preliminary data.</text>
</comment>
<evidence type="ECO:0008006" key="2">
    <source>
        <dbReference type="Google" id="ProtNLM"/>
    </source>
</evidence>
<accession>A0A0F8WPN8</accession>